<dbReference type="STRING" id="292415.Tbd_1910"/>
<proteinExistence type="predicted"/>
<evidence type="ECO:0000313" key="4">
    <source>
        <dbReference type="EMBL" id="AAZ97863.1"/>
    </source>
</evidence>
<keyword evidence="2" id="KW-0812">Transmembrane</keyword>
<dbReference type="AlphaFoldDB" id="Q3SHM3"/>
<keyword evidence="2" id="KW-1133">Transmembrane helix</keyword>
<dbReference type="Gene3D" id="3.30.70.1070">
    <property type="entry name" value="Sporulation related repeat"/>
    <property type="match status" value="1"/>
</dbReference>
<evidence type="ECO:0000259" key="3">
    <source>
        <dbReference type="PROSITE" id="PS51724"/>
    </source>
</evidence>
<organism evidence="4 5">
    <name type="scientific">Thiobacillus denitrificans (strain ATCC 25259 / T1)</name>
    <dbReference type="NCBI Taxonomy" id="292415"/>
    <lineage>
        <taxon>Bacteria</taxon>
        <taxon>Pseudomonadati</taxon>
        <taxon>Pseudomonadota</taxon>
        <taxon>Betaproteobacteria</taxon>
        <taxon>Nitrosomonadales</taxon>
        <taxon>Thiobacillaceae</taxon>
        <taxon>Thiobacillus</taxon>
    </lineage>
</organism>
<feature type="region of interest" description="Disordered" evidence="1">
    <location>
        <begin position="38"/>
        <end position="139"/>
    </location>
</feature>
<dbReference type="GO" id="GO:0032153">
    <property type="term" value="C:cell division site"/>
    <property type="evidence" value="ECO:0007669"/>
    <property type="project" value="TreeGrafter"/>
</dbReference>
<dbReference type="InterPro" id="IPR007730">
    <property type="entry name" value="SPOR-like_dom"/>
</dbReference>
<dbReference type="Pfam" id="PF05036">
    <property type="entry name" value="SPOR"/>
    <property type="match status" value="1"/>
</dbReference>
<dbReference type="PROSITE" id="PS51724">
    <property type="entry name" value="SPOR"/>
    <property type="match status" value="1"/>
</dbReference>
<feature type="compositionally biased region" description="Low complexity" evidence="1">
    <location>
        <begin position="108"/>
        <end position="126"/>
    </location>
</feature>
<dbReference type="PANTHER" id="PTHR38687:SF1">
    <property type="entry name" value="CELL DIVISION PROTEIN DEDD"/>
    <property type="match status" value="1"/>
</dbReference>
<evidence type="ECO:0000256" key="2">
    <source>
        <dbReference type="SAM" id="Phobius"/>
    </source>
</evidence>
<reference evidence="4 5" key="1">
    <citation type="journal article" date="2006" name="J. Bacteriol.">
        <title>The genome sequence of the obligately chemolithoautotrophic, facultatively anaerobic bacterium Thiobacillus denitrificans.</title>
        <authorList>
            <person name="Beller H.R."/>
            <person name="Chain P.S."/>
            <person name="Letain T.E."/>
            <person name="Chakicherla A."/>
            <person name="Larimer F.W."/>
            <person name="Richardson P.M."/>
            <person name="Coleman M.A."/>
            <person name="Wood A.P."/>
            <person name="Kelly D.P."/>
        </authorList>
    </citation>
    <scope>NUCLEOTIDE SEQUENCE [LARGE SCALE GENOMIC DNA]</scope>
    <source>
        <strain evidence="4 5">ATCC 25259</strain>
    </source>
</reference>
<dbReference type="GO" id="GO:0032506">
    <property type="term" value="P:cytokinetic process"/>
    <property type="evidence" value="ECO:0007669"/>
    <property type="project" value="TreeGrafter"/>
</dbReference>
<gene>
    <name evidence="4" type="ordered locus">Tbd_1910</name>
</gene>
<feature type="domain" description="SPOR" evidence="3">
    <location>
        <begin position="140"/>
        <end position="214"/>
    </location>
</feature>
<dbReference type="InterPro" id="IPR036680">
    <property type="entry name" value="SPOR-like_sf"/>
</dbReference>
<name>Q3SHM3_THIDA</name>
<feature type="transmembrane region" description="Helical" evidence="2">
    <location>
        <begin position="19"/>
        <end position="37"/>
    </location>
</feature>
<dbReference type="PANTHER" id="PTHR38687">
    <property type="entry name" value="CELL DIVISION PROTEIN DEDD-RELATED"/>
    <property type="match status" value="1"/>
</dbReference>
<keyword evidence="2" id="KW-0472">Membrane</keyword>
<keyword evidence="5" id="KW-1185">Reference proteome</keyword>
<dbReference type="Proteomes" id="UP000008291">
    <property type="component" value="Chromosome"/>
</dbReference>
<dbReference type="GO" id="GO:0042834">
    <property type="term" value="F:peptidoglycan binding"/>
    <property type="evidence" value="ECO:0007669"/>
    <property type="project" value="InterPro"/>
</dbReference>
<dbReference type="InterPro" id="IPR052521">
    <property type="entry name" value="Cell_div_SPOR-domain"/>
</dbReference>
<dbReference type="EMBL" id="CP000116">
    <property type="protein sequence ID" value="AAZ97863.1"/>
    <property type="molecule type" value="Genomic_DNA"/>
</dbReference>
<protein>
    <recommendedName>
        <fullName evidence="3">SPOR domain-containing protein</fullName>
    </recommendedName>
</protein>
<dbReference type="HOGENOM" id="CLU_068683_0_2_4"/>
<dbReference type="OrthoDB" id="5298834at2"/>
<evidence type="ECO:0000256" key="1">
    <source>
        <dbReference type="SAM" id="MobiDB-lite"/>
    </source>
</evidence>
<sequence length="214" mass="21760">MPPPSSSENELRRRARRRLIGAVALTLVAVIALPLLLEDEPPPASSLAVRMATPLPDSETSAQPAPAVDPPAQTRGTEQAEPSTPARADPDPALPASKPQSAAPEVHPAAPTAKPKAPAQTAVAKPAPAPPPQKTPTSTTAAAEVFVVQLAALADVEKAGALKARATLAGLPAYTDTVGTLTRVRVGPYASREAAANAAQTLAQNGMKGQVLAK</sequence>
<accession>Q3SHM3</accession>
<dbReference type="SUPFAM" id="SSF110997">
    <property type="entry name" value="Sporulation related repeat"/>
    <property type="match status" value="1"/>
</dbReference>
<dbReference type="GO" id="GO:0030428">
    <property type="term" value="C:cell septum"/>
    <property type="evidence" value="ECO:0007669"/>
    <property type="project" value="TreeGrafter"/>
</dbReference>
<dbReference type="RefSeq" id="WP_011312422.1">
    <property type="nucleotide sequence ID" value="NC_007404.1"/>
</dbReference>
<dbReference type="eggNOG" id="COG3147">
    <property type="taxonomic scope" value="Bacteria"/>
</dbReference>
<feature type="compositionally biased region" description="Low complexity" evidence="1">
    <location>
        <begin position="62"/>
        <end position="73"/>
    </location>
</feature>
<dbReference type="KEGG" id="tbd:Tbd_1910"/>
<evidence type="ECO:0000313" key="5">
    <source>
        <dbReference type="Proteomes" id="UP000008291"/>
    </source>
</evidence>